<name>A0ABS8AVK7_9BACT</name>
<evidence type="ECO:0000313" key="4">
    <source>
        <dbReference type="Proteomes" id="UP001165296"/>
    </source>
</evidence>
<reference evidence="3" key="1">
    <citation type="submission" date="2021-10" db="EMBL/GenBank/DDBJ databases">
        <authorList>
            <person name="Dean J.D."/>
            <person name="Kim M.K."/>
            <person name="Newey C.N."/>
            <person name="Stoker T.S."/>
            <person name="Thompson D.W."/>
            <person name="Grose J.H."/>
        </authorList>
    </citation>
    <scope>NUCLEOTIDE SEQUENCE</scope>
    <source>
        <strain evidence="3">BT178</strain>
    </source>
</reference>
<evidence type="ECO:0000256" key="1">
    <source>
        <dbReference type="ARBA" id="ARBA00008635"/>
    </source>
</evidence>
<keyword evidence="4" id="KW-1185">Reference proteome</keyword>
<organism evidence="3 4">
    <name type="scientific">Hymenobacter lucidus</name>
    <dbReference type="NCBI Taxonomy" id="2880930"/>
    <lineage>
        <taxon>Bacteria</taxon>
        <taxon>Pseudomonadati</taxon>
        <taxon>Bacteroidota</taxon>
        <taxon>Cytophagia</taxon>
        <taxon>Cytophagales</taxon>
        <taxon>Hymenobacteraceae</taxon>
        <taxon>Hymenobacter</taxon>
    </lineage>
</organism>
<dbReference type="InterPro" id="IPR007837">
    <property type="entry name" value="DinB"/>
</dbReference>
<dbReference type="Proteomes" id="UP001165296">
    <property type="component" value="Unassembled WGS sequence"/>
</dbReference>
<keyword evidence="2" id="KW-0479">Metal-binding</keyword>
<sequence>MLTATLAPIAQTLLPELDHELLLTRRMLARLPEEQFGWQPHPKSMTLGHLASHVADLLGGIDTTLKTTELDLATYDNPTPDASSRAELLERLTDNGVAASTALSNAAAEDFDVLWTLRYGEQVILSQSRADIMRHLISHMIHHRGQLSVYLRLLDVPVPYIYGPSADEATEN</sequence>
<accession>A0ABS8AVK7</accession>
<proteinExistence type="inferred from homology"/>
<evidence type="ECO:0000313" key="3">
    <source>
        <dbReference type="EMBL" id="MCB2408891.1"/>
    </source>
</evidence>
<gene>
    <name evidence="3" type="ORF">LGH74_12955</name>
</gene>
<dbReference type="Pfam" id="PF05163">
    <property type="entry name" value="DinB"/>
    <property type="match status" value="1"/>
</dbReference>
<comment type="caution">
    <text evidence="3">The sequence shown here is derived from an EMBL/GenBank/DDBJ whole genome shotgun (WGS) entry which is preliminary data.</text>
</comment>
<dbReference type="EMBL" id="JAJADR010000003">
    <property type="protein sequence ID" value="MCB2408891.1"/>
    <property type="molecule type" value="Genomic_DNA"/>
</dbReference>
<dbReference type="Gene3D" id="1.20.120.450">
    <property type="entry name" value="dinb family like domain"/>
    <property type="match status" value="1"/>
</dbReference>
<dbReference type="SUPFAM" id="SSF109854">
    <property type="entry name" value="DinB/YfiT-like putative metalloenzymes"/>
    <property type="match status" value="1"/>
</dbReference>
<dbReference type="RefSeq" id="WP_226176362.1">
    <property type="nucleotide sequence ID" value="NZ_JAJADR010000003.1"/>
</dbReference>
<comment type="similarity">
    <text evidence="1">Belongs to the DinB family.</text>
</comment>
<evidence type="ECO:0000256" key="2">
    <source>
        <dbReference type="ARBA" id="ARBA00022723"/>
    </source>
</evidence>
<dbReference type="InterPro" id="IPR034660">
    <property type="entry name" value="DinB/YfiT-like"/>
</dbReference>
<protein>
    <submittedName>
        <fullName evidence="3">DinB family protein</fullName>
    </submittedName>
</protein>